<dbReference type="GeneID" id="96662429"/>
<comment type="function">
    <text evidence="1">Component of the type II secretion system inner membrane complex required for the energy-dependent secretion of extracellular factors such as proteases and toxins from the periplasm.</text>
</comment>
<evidence type="ECO:0000313" key="14">
    <source>
        <dbReference type="EMBL" id="CNH73596.1"/>
    </source>
</evidence>
<evidence type="ECO:0000313" key="15">
    <source>
        <dbReference type="Proteomes" id="UP000038204"/>
    </source>
</evidence>
<proteinExistence type="inferred from homology"/>
<feature type="transmembrane region" description="Helical" evidence="12">
    <location>
        <begin position="166"/>
        <end position="188"/>
    </location>
</feature>
<accession>A0A0T9PN43</accession>
<evidence type="ECO:0000256" key="6">
    <source>
        <dbReference type="ARBA" id="ARBA00022519"/>
    </source>
</evidence>
<evidence type="ECO:0000256" key="2">
    <source>
        <dbReference type="ARBA" id="ARBA00004429"/>
    </source>
</evidence>
<evidence type="ECO:0000256" key="5">
    <source>
        <dbReference type="ARBA" id="ARBA00022475"/>
    </source>
</evidence>
<dbReference type="PANTHER" id="PTHR30012">
    <property type="entry name" value="GENERAL SECRETION PATHWAY PROTEIN"/>
    <property type="match status" value="1"/>
</dbReference>
<evidence type="ECO:0000256" key="3">
    <source>
        <dbReference type="ARBA" id="ARBA00005745"/>
    </source>
</evidence>
<dbReference type="InterPro" id="IPR003004">
    <property type="entry name" value="GspF/PilC"/>
</dbReference>
<evidence type="ECO:0000256" key="8">
    <source>
        <dbReference type="ARBA" id="ARBA00022989"/>
    </source>
</evidence>
<dbReference type="InterPro" id="IPR018076">
    <property type="entry name" value="T2SS_GspF_dom"/>
</dbReference>
<keyword evidence="5" id="KW-1003">Cell membrane</keyword>
<evidence type="ECO:0000256" key="12">
    <source>
        <dbReference type="SAM" id="Phobius"/>
    </source>
</evidence>
<dbReference type="AlphaFoldDB" id="A0A0T9PN43"/>
<evidence type="ECO:0000256" key="10">
    <source>
        <dbReference type="ARBA" id="ARBA00030750"/>
    </source>
</evidence>
<dbReference type="GO" id="GO:0015628">
    <property type="term" value="P:protein secretion by the type II secretion system"/>
    <property type="evidence" value="ECO:0007669"/>
    <property type="project" value="TreeGrafter"/>
</dbReference>
<name>A0A0T9PN43_9GAMM</name>
<dbReference type="PROSITE" id="PS00874">
    <property type="entry name" value="T2SP_F"/>
    <property type="match status" value="1"/>
</dbReference>
<comment type="subcellular location">
    <subcellularLocation>
        <location evidence="2 11">Cell inner membrane</location>
        <topology evidence="2 11">Multi-pass membrane protein</topology>
    </subcellularLocation>
</comment>
<evidence type="ECO:0000259" key="13">
    <source>
        <dbReference type="Pfam" id="PF00482"/>
    </source>
</evidence>
<feature type="transmembrane region" description="Helical" evidence="12">
    <location>
        <begin position="220"/>
        <end position="238"/>
    </location>
</feature>
<sequence length="400" mass="44750">MAVFKYVAISKSGAKIKGNIDAENIRAARYLLYKNNMHVLSIKKRILLFNKYMIKRNSNKTDLVLITRQIATLVSSSMPLDEVLDIVGKQNSKSKMIKIIQEIRLNIQEGHSFADALSHFPAVFSPLYKTMITAGEVSGHLGLVLVRLADHIEQAKKIQIKIIQALIYPCVLIIISLGVIVILLTAVVPNIVEQFSFSEKALPLSTKLLMMLSYGVKENIVIIIAITVLVVIFLHRLLKINKINIFFHRYYLRLPILGDMFVRINTSRYLRTLTTLHSNGVAIVQAMNMSNAALTNLYIKNKLNISVKLVSEGCSLSSSLADSGIFTPIILHMIISGERSGKLDRMLETVAGVQEEDLMNQINIVMLLLEPIIIIVMAVFISFVILSILQPILQINSLVM</sequence>
<evidence type="ECO:0000256" key="1">
    <source>
        <dbReference type="ARBA" id="ARBA00002684"/>
    </source>
</evidence>
<dbReference type="InterPro" id="IPR042094">
    <property type="entry name" value="T2SS_GspF_sf"/>
</dbReference>
<dbReference type="FunFam" id="1.20.81.30:FF:000001">
    <property type="entry name" value="Type II secretion system protein F"/>
    <property type="match status" value="1"/>
</dbReference>
<feature type="domain" description="Type II secretion system protein GspF" evidence="13">
    <location>
        <begin position="67"/>
        <end position="189"/>
    </location>
</feature>
<dbReference type="Gene3D" id="1.20.81.30">
    <property type="entry name" value="Type II secretion system (T2SS), domain F"/>
    <property type="match status" value="2"/>
</dbReference>
<evidence type="ECO:0000256" key="4">
    <source>
        <dbReference type="ARBA" id="ARBA00022448"/>
    </source>
</evidence>
<protein>
    <recommendedName>
        <fullName evidence="10">General secretion pathway protein F</fullName>
    </recommendedName>
</protein>
<dbReference type="RefSeq" id="WP_156343833.1">
    <property type="nucleotide sequence ID" value="NZ_CGBP01000008.1"/>
</dbReference>
<gene>
    <name evidence="14" type="primary">hofF</name>
    <name evidence="14" type="ORF">ERS008667_01388</name>
</gene>
<dbReference type="PRINTS" id="PR00812">
    <property type="entry name" value="BCTERIALGSPF"/>
</dbReference>
<keyword evidence="7 11" id="KW-0812">Transmembrane</keyword>
<reference evidence="14 15" key="1">
    <citation type="submission" date="2015-03" db="EMBL/GenBank/DDBJ databases">
        <authorList>
            <person name="Murphy D."/>
        </authorList>
    </citation>
    <scope>NUCLEOTIDE SEQUENCE [LARGE SCALE GENOMIC DNA]</scope>
    <source>
        <strain evidence="14 15">Y233</strain>
    </source>
</reference>
<dbReference type="PANTHER" id="PTHR30012:SF0">
    <property type="entry name" value="TYPE II SECRETION SYSTEM PROTEIN F-RELATED"/>
    <property type="match status" value="1"/>
</dbReference>
<evidence type="ECO:0000256" key="9">
    <source>
        <dbReference type="ARBA" id="ARBA00023136"/>
    </source>
</evidence>
<evidence type="ECO:0000256" key="11">
    <source>
        <dbReference type="RuleBase" id="RU003923"/>
    </source>
</evidence>
<comment type="similarity">
    <text evidence="3 11">Belongs to the GSP F family.</text>
</comment>
<feature type="transmembrane region" description="Helical" evidence="12">
    <location>
        <begin position="367"/>
        <end position="393"/>
    </location>
</feature>
<dbReference type="GO" id="GO:0005886">
    <property type="term" value="C:plasma membrane"/>
    <property type="evidence" value="ECO:0007669"/>
    <property type="project" value="UniProtKB-SubCell"/>
</dbReference>
<dbReference type="EMBL" id="CQBK01000008">
    <property type="protein sequence ID" value="CNH73596.1"/>
    <property type="molecule type" value="Genomic_DNA"/>
</dbReference>
<keyword evidence="8 12" id="KW-1133">Transmembrane helix</keyword>
<dbReference type="Proteomes" id="UP000038204">
    <property type="component" value="Unassembled WGS sequence"/>
</dbReference>
<dbReference type="InterPro" id="IPR001992">
    <property type="entry name" value="T2SS_GspF/T4SS_PilC_CS"/>
</dbReference>
<keyword evidence="6" id="KW-0997">Cell inner membrane</keyword>
<evidence type="ECO:0000256" key="7">
    <source>
        <dbReference type="ARBA" id="ARBA00022692"/>
    </source>
</evidence>
<feature type="domain" description="Type II secretion system protein GspF" evidence="13">
    <location>
        <begin position="269"/>
        <end position="391"/>
    </location>
</feature>
<dbReference type="Pfam" id="PF00482">
    <property type="entry name" value="T2SSF"/>
    <property type="match status" value="2"/>
</dbReference>
<keyword evidence="9 12" id="KW-0472">Membrane</keyword>
<keyword evidence="4 11" id="KW-0813">Transport</keyword>
<organism evidence="14 15">
    <name type="scientific">Yersinia similis</name>
    <dbReference type="NCBI Taxonomy" id="367190"/>
    <lineage>
        <taxon>Bacteria</taxon>
        <taxon>Pseudomonadati</taxon>
        <taxon>Pseudomonadota</taxon>
        <taxon>Gammaproteobacteria</taxon>
        <taxon>Enterobacterales</taxon>
        <taxon>Yersiniaceae</taxon>
        <taxon>Yersinia</taxon>
    </lineage>
</organism>